<feature type="coiled-coil region" evidence="4">
    <location>
        <begin position="642"/>
        <end position="669"/>
    </location>
</feature>
<dbReference type="Proteomes" id="UP001319921">
    <property type="component" value="Chromosome"/>
</dbReference>
<dbReference type="InterPro" id="IPR019734">
    <property type="entry name" value="TPR_rpt"/>
</dbReference>
<dbReference type="PANTHER" id="PTHR44167">
    <property type="entry name" value="OVARIAN-SPECIFIC SERINE/THREONINE-PROTEIN KINASE LOK-RELATED"/>
    <property type="match status" value="1"/>
</dbReference>
<organism evidence="6 7">
    <name type="scientific">Saccharolobus caldissimus</name>
    <dbReference type="NCBI Taxonomy" id="1702097"/>
    <lineage>
        <taxon>Archaea</taxon>
        <taxon>Thermoproteota</taxon>
        <taxon>Thermoprotei</taxon>
        <taxon>Sulfolobales</taxon>
        <taxon>Sulfolobaceae</taxon>
        <taxon>Saccharolobus</taxon>
    </lineage>
</organism>
<dbReference type="SMART" id="SM00220">
    <property type="entry name" value="S_TKc"/>
    <property type="match status" value="1"/>
</dbReference>
<protein>
    <submittedName>
        <fullName evidence="6">Serine/threonine protein kinase</fullName>
    </submittedName>
</protein>
<evidence type="ECO:0000256" key="3">
    <source>
        <dbReference type="PROSITE-ProRule" id="PRU00339"/>
    </source>
</evidence>
<dbReference type="AlphaFoldDB" id="A0AAQ4CWE9"/>
<dbReference type="EMBL" id="AP025226">
    <property type="protein sequence ID" value="BDC00131.1"/>
    <property type="molecule type" value="Genomic_DNA"/>
</dbReference>
<dbReference type="KEGG" id="scas:SACC_31470"/>
<evidence type="ECO:0000256" key="2">
    <source>
        <dbReference type="ARBA" id="ARBA00022840"/>
    </source>
</evidence>
<dbReference type="PROSITE" id="PS00107">
    <property type="entry name" value="PROTEIN_KINASE_ATP"/>
    <property type="match status" value="1"/>
</dbReference>
<gene>
    <name evidence="6" type="ORF">SACC_31470</name>
</gene>
<keyword evidence="6" id="KW-0808">Transferase</keyword>
<accession>A0AAQ4CWE9</accession>
<dbReference type="InterPro" id="IPR008271">
    <property type="entry name" value="Ser/Thr_kinase_AS"/>
</dbReference>
<reference evidence="6 7" key="1">
    <citation type="journal article" date="2022" name="Microbiol. Resour. Announc.">
        <title>Complete Genome Sequence of the Hyperthermophilic and Acidophilic Archaeon Saccharolobus caldissimus Strain HS-3T.</title>
        <authorList>
            <person name="Sakai H.D."/>
            <person name="Kurosawa N."/>
        </authorList>
    </citation>
    <scope>NUCLEOTIDE SEQUENCE [LARGE SCALE GENOMIC DNA]</scope>
    <source>
        <strain evidence="6 7">JCM32116</strain>
    </source>
</reference>
<dbReference type="GO" id="GO:0005737">
    <property type="term" value="C:cytoplasm"/>
    <property type="evidence" value="ECO:0007669"/>
    <property type="project" value="TreeGrafter"/>
</dbReference>
<keyword evidence="2" id="KW-0067">ATP-binding</keyword>
<dbReference type="Pfam" id="PF12895">
    <property type="entry name" value="ANAPC3"/>
    <property type="match status" value="1"/>
</dbReference>
<dbReference type="Pfam" id="PF00069">
    <property type="entry name" value="Pkinase"/>
    <property type="match status" value="1"/>
</dbReference>
<feature type="domain" description="Protein kinase" evidence="5">
    <location>
        <begin position="366"/>
        <end position="669"/>
    </location>
</feature>
<feature type="repeat" description="TPR" evidence="3">
    <location>
        <begin position="238"/>
        <end position="271"/>
    </location>
</feature>
<dbReference type="Gene3D" id="1.25.40.10">
    <property type="entry name" value="Tetratricopeptide repeat domain"/>
    <property type="match status" value="1"/>
</dbReference>
<dbReference type="RefSeq" id="WP_229570817.1">
    <property type="nucleotide sequence ID" value="NZ_AP025226.1"/>
</dbReference>
<proteinExistence type="predicted"/>
<dbReference type="InterPro" id="IPR000719">
    <property type="entry name" value="Prot_kinase_dom"/>
</dbReference>
<dbReference type="PROSITE" id="PS00108">
    <property type="entry name" value="PROTEIN_KINASE_ST"/>
    <property type="match status" value="1"/>
</dbReference>
<evidence type="ECO:0000313" key="7">
    <source>
        <dbReference type="Proteomes" id="UP001319921"/>
    </source>
</evidence>
<dbReference type="PANTHER" id="PTHR44167:SF24">
    <property type="entry name" value="SERINE_THREONINE-PROTEIN KINASE CHK2"/>
    <property type="match status" value="1"/>
</dbReference>
<dbReference type="SUPFAM" id="SSF56112">
    <property type="entry name" value="Protein kinase-like (PK-like)"/>
    <property type="match status" value="1"/>
</dbReference>
<dbReference type="InterPro" id="IPR011009">
    <property type="entry name" value="Kinase-like_dom_sf"/>
</dbReference>
<dbReference type="InterPro" id="IPR017441">
    <property type="entry name" value="Protein_kinase_ATP_BS"/>
</dbReference>
<sequence>MQLVLQLENEKYLYVDGVLRPYDGKIRAKDDVIGYRIVYDAGKIKLLNEYKVIKVNDSNLVVQAILREKIEKLNAYLFEYENNIYIYFGDIKNPKYNFPYMIIYGIPVALGSKDELIEAMNKDYKVALFGLENFKNDIKIINNAIFSLVKFDKCIDAVKYYREYKISDPEVSLAVAQCMEKIGEELEALKIYSFLSEEKYRELESKIREKINNMIEEYKKSGNVKTLMDAVRMLPTYDAPLIELGWHFVNKRKFDEALKYFDEAVKRSPTFHNLLLYAWALINNEQYKKALEVIEKAEKIKRNAGSAYIKGLALEGLNAFSHAEREFLYACREGIIDACMKIRSYKLYVPEPFDPSVWLGYVLYGYEVKQLLGNGGMGYVLLVERNGRKYAMKVMKKEYTFVEMLYEVAKMQEISKRSEYLVKIFASFLDENWTDYFSSPPAIIMEYMEGGDLRSVLVDPEYSALRHSVKWPQVIAFIFSKLAKAIIEVHKEGYVHCDIKPSNILFNRKLPRYGEDALNALTKSEVIPKLSDLGSSVKLGTPVMHYTPYYAHPLQRFGNKAETMFDVYSFTVSLYVSLTNNFPFPEWLENEIEEAVKDSEKRKQALEDFYNAVPRLDYIPSEFRDIIVRGLRGEISMLEINKELEEILIEEYNIDSNNLENEAEKLINY</sequence>
<dbReference type="GeneID" id="68867871"/>
<dbReference type="InterPro" id="IPR011990">
    <property type="entry name" value="TPR-like_helical_dom_sf"/>
</dbReference>
<evidence type="ECO:0000259" key="5">
    <source>
        <dbReference type="PROSITE" id="PS50011"/>
    </source>
</evidence>
<dbReference type="GO" id="GO:0004674">
    <property type="term" value="F:protein serine/threonine kinase activity"/>
    <property type="evidence" value="ECO:0007669"/>
    <property type="project" value="UniProtKB-KW"/>
</dbReference>
<dbReference type="SUPFAM" id="SSF48452">
    <property type="entry name" value="TPR-like"/>
    <property type="match status" value="1"/>
</dbReference>
<keyword evidence="6" id="KW-0418">Kinase</keyword>
<keyword evidence="7" id="KW-1185">Reference proteome</keyword>
<dbReference type="Gene3D" id="1.10.510.10">
    <property type="entry name" value="Transferase(Phosphotransferase) domain 1"/>
    <property type="match status" value="1"/>
</dbReference>
<evidence type="ECO:0000256" key="1">
    <source>
        <dbReference type="ARBA" id="ARBA00022741"/>
    </source>
</evidence>
<dbReference type="PROSITE" id="PS50005">
    <property type="entry name" value="TPR"/>
    <property type="match status" value="1"/>
</dbReference>
<keyword evidence="4" id="KW-0175">Coiled coil</keyword>
<keyword evidence="3" id="KW-0802">TPR repeat</keyword>
<name>A0AAQ4CWE9_9CREN</name>
<keyword evidence="6" id="KW-0723">Serine/threonine-protein kinase</keyword>
<evidence type="ECO:0000313" key="6">
    <source>
        <dbReference type="EMBL" id="BDC00131.1"/>
    </source>
</evidence>
<dbReference type="PROSITE" id="PS50011">
    <property type="entry name" value="PROTEIN_KINASE_DOM"/>
    <property type="match status" value="1"/>
</dbReference>
<dbReference type="GO" id="GO:0005524">
    <property type="term" value="F:ATP binding"/>
    <property type="evidence" value="ECO:0007669"/>
    <property type="project" value="UniProtKB-KW"/>
</dbReference>
<keyword evidence="1" id="KW-0547">Nucleotide-binding</keyword>
<evidence type="ECO:0000256" key="4">
    <source>
        <dbReference type="SAM" id="Coils"/>
    </source>
</evidence>